<dbReference type="Gene3D" id="3.60.21.10">
    <property type="match status" value="1"/>
</dbReference>
<keyword evidence="1" id="KW-0479">Metal-binding</keyword>
<organism evidence="6 7">
    <name type="scientific">Roseovarius aestuarii</name>
    <dbReference type="NCBI Taxonomy" id="475083"/>
    <lineage>
        <taxon>Bacteria</taxon>
        <taxon>Pseudomonadati</taxon>
        <taxon>Pseudomonadota</taxon>
        <taxon>Alphaproteobacteria</taxon>
        <taxon>Rhodobacterales</taxon>
        <taxon>Roseobacteraceae</taxon>
        <taxon>Roseovarius</taxon>
    </lineage>
</organism>
<evidence type="ECO:0000259" key="5">
    <source>
        <dbReference type="Pfam" id="PF00149"/>
    </source>
</evidence>
<evidence type="ECO:0000256" key="4">
    <source>
        <dbReference type="ARBA" id="ARBA00025742"/>
    </source>
</evidence>
<dbReference type="AlphaFoldDB" id="A0A1X7BRF4"/>
<dbReference type="Pfam" id="PF00149">
    <property type="entry name" value="Metallophos"/>
    <property type="match status" value="1"/>
</dbReference>
<keyword evidence="3" id="KW-0408">Iron</keyword>
<dbReference type="OrthoDB" id="651281at2"/>
<dbReference type="EC" id="3.1.4.17" evidence="6"/>
<sequence length="257" mass="28585">MTKLLWLSDLHFVAEGLVQDHDPRQRLASAVEHINAHHRDAEFCVVSGDLVDRGTVEDYYGVVAGLNRLAMPWLPMVGNHDDRALVRQHCPVPTGGMAQFIQYAVPADAARAVCLDTLTPGNNHGTFCAARLDWLGNVLAKDPDTPTLIFMHHPPMDLGLPMRDRDRLQEAEPLLDLLTRHKQVRQLCIGHVHRPIAGSLRGLPFATMRAVLYQAPPPVPAWDWESFRPAREAPALGVITLRGGDVQIHYEQFCAAD</sequence>
<dbReference type="PANTHER" id="PTHR42988:SF2">
    <property type="entry name" value="CYCLIC NUCLEOTIDE PHOSPHODIESTERASE CBUA0032-RELATED"/>
    <property type="match status" value="1"/>
</dbReference>
<name>A0A1X7BRF4_9RHOB</name>
<evidence type="ECO:0000256" key="3">
    <source>
        <dbReference type="ARBA" id="ARBA00023004"/>
    </source>
</evidence>
<keyword evidence="2 6" id="KW-0378">Hydrolase</keyword>
<dbReference type="SUPFAM" id="SSF56300">
    <property type="entry name" value="Metallo-dependent phosphatases"/>
    <property type="match status" value="1"/>
</dbReference>
<feature type="domain" description="Calcineurin-like phosphoesterase" evidence="5">
    <location>
        <begin position="3"/>
        <end position="195"/>
    </location>
</feature>
<dbReference type="GO" id="GO:0004114">
    <property type="term" value="F:3',5'-cyclic-nucleotide phosphodiesterase activity"/>
    <property type="evidence" value="ECO:0007669"/>
    <property type="project" value="UniProtKB-EC"/>
</dbReference>
<evidence type="ECO:0000256" key="2">
    <source>
        <dbReference type="ARBA" id="ARBA00022801"/>
    </source>
</evidence>
<evidence type="ECO:0000313" key="6">
    <source>
        <dbReference type="EMBL" id="SMC12207.1"/>
    </source>
</evidence>
<dbReference type="RefSeq" id="WP_085800160.1">
    <property type="nucleotide sequence ID" value="NZ_FWXB01000006.1"/>
</dbReference>
<protein>
    <submittedName>
        <fullName evidence="6">3',5'-cyclic adenosine monophosphate phosphodiesterase CpdA</fullName>
        <ecNumber evidence="6">3.1.4.17</ecNumber>
    </submittedName>
</protein>
<dbReference type="PANTHER" id="PTHR42988">
    <property type="entry name" value="PHOSPHOHYDROLASE"/>
    <property type="match status" value="1"/>
</dbReference>
<dbReference type="InterPro" id="IPR050884">
    <property type="entry name" value="CNP_phosphodiesterase-III"/>
</dbReference>
<gene>
    <name evidence="6" type="primary">cpdA_2</name>
    <name evidence="6" type="ORF">ROA7745_02030</name>
</gene>
<keyword evidence="7" id="KW-1185">Reference proteome</keyword>
<accession>A0A1X7BRF4</accession>
<evidence type="ECO:0000256" key="1">
    <source>
        <dbReference type="ARBA" id="ARBA00022723"/>
    </source>
</evidence>
<dbReference type="InterPro" id="IPR004843">
    <property type="entry name" value="Calcineurin-like_PHP"/>
</dbReference>
<proteinExistence type="inferred from homology"/>
<reference evidence="6 7" key="1">
    <citation type="submission" date="2017-03" db="EMBL/GenBank/DDBJ databases">
        <authorList>
            <person name="Afonso C.L."/>
            <person name="Miller P.J."/>
            <person name="Scott M.A."/>
            <person name="Spackman E."/>
            <person name="Goraichik I."/>
            <person name="Dimitrov K.M."/>
            <person name="Suarez D.L."/>
            <person name="Swayne D.E."/>
        </authorList>
    </citation>
    <scope>NUCLEOTIDE SEQUENCE [LARGE SCALE GENOMIC DNA]</scope>
    <source>
        <strain evidence="6 7">CECT 7745</strain>
    </source>
</reference>
<dbReference type="GO" id="GO:0046872">
    <property type="term" value="F:metal ion binding"/>
    <property type="evidence" value="ECO:0007669"/>
    <property type="project" value="UniProtKB-KW"/>
</dbReference>
<evidence type="ECO:0000313" key="7">
    <source>
        <dbReference type="Proteomes" id="UP000193224"/>
    </source>
</evidence>
<dbReference type="EMBL" id="FWXB01000006">
    <property type="protein sequence ID" value="SMC12207.1"/>
    <property type="molecule type" value="Genomic_DNA"/>
</dbReference>
<comment type="similarity">
    <text evidence="4">Belongs to the cyclic nucleotide phosphodiesterase class-III family.</text>
</comment>
<dbReference type="InterPro" id="IPR029052">
    <property type="entry name" value="Metallo-depent_PP-like"/>
</dbReference>
<dbReference type="Proteomes" id="UP000193224">
    <property type="component" value="Unassembled WGS sequence"/>
</dbReference>